<keyword evidence="1" id="KW-0812">Transmembrane</keyword>
<keyword evidence="1" id="KW-1133">Transmembrane helix</keyword>
<keyword evidence="3" id="KW-1185">Reference proteome</keyword>
<feature type="transmembrane region" description="Helical" evidence="1">
    <location>
        <begin position="107"/>
        <end position="128"/>
    </location>
</feature>
<feature type="transmembrane region" description="Helical" evidence="1">
    <location>
        <begin position="134"/>
        <end position="156"/>
    </location>
</feature>
<feature type="transmembrane region" description="Helical" evidence="1">
    <location>
        <begin position="21"/>
        <end position="40"/>
    </location>
</feature>
<evidence type="ECO:0000313" key="3">
    <source>
        <dbReference type="Proteomes" id="UP000199512"/>
    </source>
</evidence>
<keyword evidence="1" id="KW-0472">Membrane</keyword>
<name>A0A1H8HQX4_9FIRM</name>
<gene>
    <name evidence="2" type="ORF">SAMN05216454_10655</name>
</gene>
<sequence>MLERIRLRYQKNIIWLYPLKYILIACLISFLVISVDYKYTSIHQYIPKFLMTNKSLAQTILSSLVSAIITITTFTFSTTMVVLTMYSSQFSPRVVQNFLSEKMTLKVLGIFMGGFFYFITSLLFIKGVENSDTFISATVGVIYAVVCLIYFALFIFKVSASIQANNLIEELYKEAGDSIKRAVDSHHEFAFKCNDSSIIGKNRKNFFSIASNKNGYIQSIDYMAIMKSVNYSNTSIKLEIRNGDFIVLGQPLLDIYTDSEISSEDIRDISNKINDYILVDNSRNISYDYMYAIEKIVDISLRAISPGINDPNTAIQCINILGILLSMMSKESSNACRMSLDEENIEIIYQYFDFKNDIYKTFYQIVIYGGQDISVVMAIIKALKNISYNAEEENIELLNEIKDYVYEKTLGNFKNEMDKEKIKELMQ</sequence>
<dbReference type="Pfam" id="PF10011">
    <property type="entry name" value="DUF2254"/>
    <property type="match status" value="1"/>
</dbReference>
<evidence type="ECO:0000313" key="2">
    <source>
        <dbReference type="EMBL" id="SEN58551.1"/>
    </source>
</evidence>
<feature type="transmembrane region" description="Helical" evidence="1">
    <location>
        <begin position="60"/>
        <end position="86"/>
    </location>
</feature>
<accession>A0A1H8HQX4</accession>
<dbReference type="EMBL" id="FODF01000006">
    <property type="protein sequence ID" value="SEN58551.1"/>
    <property type="molecule type" value="Genomic_DNA"/>
</dbReference>
<protein>
    <submittedName>
        <fullName evidence="2">Uncharacterized membrane protein</fullName>
    </submittedName>
</protein>
<reference evidence="2 3" key="1">
    <citation type="submission" date="2016-10" db="EMBL/GenBank/DDBJ databases">
        <authorList>
            <person name="de Groot N.N."/>
        </authorList>
    </citation>
    <scope>NUCLEOTIDE SEQUENCE [LARGE SCALE GENOMIC DNA]</scope>
    <source>
        <strain evidence="2 3">Calf135</strain>
    </source>
</reference>
<proteinExistence type="predicted"/>
<dbReference type="AlphaFoldDB" id="A0A1H8HQX4"/>
<dbReference type="STRING" id="215200.SAMN05216454_10655"/>
<dbReference type="Proteomes" id="UP000199512">
    <property type="component" value="Unassembled WGS sequence"/>
</dbReference>
<organism evidence="2 3">
    <name type="scientific">Peptostreptococcus russellii</name>
    <dbReference type="NCBI Taxonomy" id="215200"/>
    <lineage>
        <taxon>Bacteria</taxon>
        <taxon>Bacillati</taxon>
        <taxon>Bacillota</taxon>
        <taxon>Clostridia</taxon>
        <taxon>Peptostreptococcales</taxon>
        <taxon>Peptostreptococcaceae</taxon>
        <taxon>Peptostreptococcus</taxon>
    </lineage>
</organism>
<dbReference type="InterPro" id="IPR018723">
    <property type="entry name" value="DUF2254_membrane"/>
</dbReference>
<evidence type="ECO:0000256" key="1">
    <source>
        <dbReference type="SAM" id="Phobius"/>
    </source>
</evidence>